<dbReference type="RefSeq" id="WP_043769051.1">
    <property type="nucleotide sequence ID" value="NZ_JAME01000010.1"/>
</dbReference>
<dbReference type="InterPro" id="IPR050764">
    <property type="entry name" value="CbbQ/NirQ/NorQ/GpvN"/>
</dbReference>
<dbReference type="InterPro" id="IPR003593">
    <property type="entry name" value="AAA+_ATPase"/>
</dbReference>
<evidence type="ECO:0000259" key="1">
    <source>
        <dbReference type="SMART" id="SM00382"/>
    </source>
</evidence>
<proteinExistence type="predicted"/>
<dbReference type="OrthoDB" id="9808317at2"/>
<organism evidence="2 3">
    <name type="scientific">Roseivivax isoporae LMG 25204</name>
    <dbReference type="NCBI Taxonomy" id="1449351"/>
    <lineage>
        <taxon>Bacteria</taxon>
        <taxon>Pseudomonadati</taxon>
        <taxon>Pseudomonadota</taxon>
        <taxon>Alphaproteobacteria</taxon>
        <taxon>Rhodobacterales</taxon>
        <taxon>Roseobacteraceae</taxon>
        <taxon>Roseivivax</taxon>
    </lineage>
</organism>
<protein>
    <submittedName>
        <fullName evidence="2">ATPase AAA</fullName>
    </submittedName>
</protein>
<name>X7F967_9RHOB</name>
<dbReference type="InterPro" id="IPR027417">
    <property type="entry name" value="P-loop_NTPase"/>
</dbReference>
<feature type="domain" description="AAA+ ATPase" evidence="1">
    <location>
        <begin position="47"/>
        <end position="211"/>
    </location>
</feature>
<dbReference type="PANTHER" id="PTHR42759">
    <property type="entry name" value="MOXR FAMILY PROTEIN"/>
    <property type="match status" value="1"/>
</dbReference>
<dbReference type="PANTHER" id="PTHR42759:SF1">
    <property type="entry name" value="MAGNESIUM-CHELATASE SUBUNIT CHLD"/>
    <property type="match status" value="1"/>
</dbReference>
<evidence type="ECO:0000313" key="2">
    <source>
        <dbReference type="EMBL" id="ETX29350.1"/>
    </source>
</evidence>
<dbReference type="EMBL" id="JAME01000010">
    <property type="protein sequence ID" value="ETX29350.1"/>
    <property type="molecule type" value="Genomic_DNA"/>
</dbReference>
<dbReference type="GO" id="GO:0005524">
    <property type="term" value="F:ATP binding"/>
    <property type="evidence" value="ECO:0007669"/>
    <property type="project" value="InterPro"/>
</dbReference>
<dbReference type="Gene3D" id="3.40.50.300">
    <property type="entry name" value="P-loop containing nucleotide triphosphate hydrolases"/>
    <property type="match status" value="1"/>
</dbReference>
<dbReference type="GO" id="GO:0016887">
    <property type="term" value="F:ATP hydrolysis activity"/>
    <property type="evidence" value="ECO:0007669"/>
    <property type="project" value="InterPro"/>
</dbReference>
<sequence>MTDPVSNTADAPLVTDGPWTGLDRGRHFFENVEIASLLDRARRYVRAGVCVHFSGPAGLGKTSLALRLARSLGRPVAFMAGNDWLNAQDFIGRSVGQSMSTLVDRYVQTVRRTESDVRAHWRDSILASAMTRGDTLVYDEFTRAAPEANAILLSVLEEGVLVSTDPANPRTYLQAHPDFRVILTSNPHDYVAVNGAPDALLDRLVTFPLDRLSSETVAGIVAARSGLPPAETRRIVALVDALRRDRADRHAASMRAAILIARIIASERTGFRGEDILLQVATDVLVGRGLAATAAEVAAALRPGAAA</sequence>
<dbReference type="SUPFAM" id="SSF52540">
    <property type="entry name" value="P-loop containing nucleoside triphosphate hydrolases"/>
    <property type="match status" value="1"/>
</dbReference>
<reference evidence="2 3" key="1">
    <citation type="submission" date="2014-01" db="EMBL/GenBank/DDBJ databases">
        <title>Roseivivax isoporae LMG 25204 Genome Sequencing.</title>
        <authorList>
            <person name="Lai Q."/>
            <person name="Li G."/>
            <person name="Shao Z."/>
        </authorList>
    </citation>
    <scope>NUCLEOTIDE SEQUENCE [LARGE SCALE GENOMIC DNA]</scope>
    <source>
        <strain evidence="2 3">LMG 25204</strain>
    </source>
</reference>
<accession>X7F967</accession>
<dbReference type="CDD" id="cd00009">
    <property type="entry name" value="AAA"/>
    <property type="match status" value="1"/>
</dbReference>
<gene>
    <name evidence="2" type="ORF">RISW2_01385</name>
</gene>
<dbReference type="SMART" id="SM00382">
    <property type="entry name" value="AAA"/>
    <property type="match status" value="1"/>
</dbReference>
<comment type="caution">
    <text evidence="2">The sequence shown here is derived from an EMBL/GenBank/DDBJ whole genome shotgun (WGS) entry which is preliminary data.</text>
</comment>
<dbReference type="STRING" id="1449351.RISW2_01385"/>
<dbReference type="Pfam" id="PF07728">
    <property type="entry name" value="AAA_5"/>
    <property type="match status" value="1"/>
</dbReference>
<evidence type="ECO:0000313" key="3">
    <source>
        <dbReference type="Proteomes" id="UP000023430"/>
    </source>
</evidence>
<dbReference type="InterPro" id="IPR011704">
    <property type="entry name" value="ATPase_dyneun-rel_AAA"/>
</dbReference>
<dbReference type="AlphaFoldDB" id="X7F967"/>
<dbReference type="Proteomes" id="UP000023430">
    <property type="component" value="Unassembled WGS sequence"/>
</dbReference>
<dbReference type="PATRIC" id="fig|1449351.3.peg.1700"/>
<dbReference type="eggNOG" id="COG0714">
    <property type="taxonomic scope" value="Bacteria"/>
</dbReference>
<keyword evidence="3" id="KW-1185">Reference proteome</keyword>